<dbReference type="AlphaFoldDB" id="X0V279"/>
<name>X0V279_9ZZZZ</name>
<sequence length="183" mass="20312">MATVLGNLGNDFYSAFYEPDVAKRREALSAWVKSATSCIQVMVEEELTAFIEWVTEGRWTEDGWKRGEEKLRRIQNDYPLVMDIKLRKLGPSEKNIGQMPDSVEYRPPSSIGAPGGAAPAKAAMANSSHDDGGDDDYDDGGRSSNDDRSDSMNPNNDAYHAAMDNHSNQMNPNNDAYWSSRGR</sequence>
<evidence type="ECO:0000256" key="1">
    <source>
        <dbReference type="SAM" id="MobiDB-lite"/>
    </source>
</evidence>
<accession>X0V279</accession>
<reference evidence="2" key="1">
    <citation type="journal article" date="2014" name="Front. Microbiol.">
        <title>High frequency of phylogenetically diverse reductive dehalogenase-homologous genes in deep subseafloor sedimentary metagenomes.</title>
        <authorList>
            <person name="Kawai M."/>
            <person name="Futagami T."/>
            <person name="Toyoda A."/>
            <person name="Takaki Y."/>
            <person name="Nishi S."/>
            <person name="Hori S."/>
            <person name="Arai W."/>
            <person name="Tsubouchi T."/>
            <person name="Morono Y."/>
            <person name="Uchiyama I."/>
            <person name="Ito T."/>
            <person name="Fujiyama A."/>
            <person name="Inagaki F."/>
            <person name="Takami H."/>
        </authorList>
    </citation>
    <scope>NUCLEOTIDE SEQUENCE</scope>
    <source>
        <strain evidence="2">Expedition CK06-06</strain>
    </source>
</reference>
<feature type="region of interest" description="Disordered" evidence="1">
    <location>
        <begin position="89"/>
        <end position="183"/>
    </location>
</feature>
<proteinExistence type="predicted"/>
<evidence type="ECO:0000313" key="2">
    <source>
        <dbReference type="EMBL" id="GAG06623.1"/>
    </source>
</evidence>
<feature type="compositionally biased region" description="Basic and acidic residues" evidence="1">
    <location>
        <begin position="139"/>
        <end position="150"/>
    </location>
</feature>
<protein>
    <submittedName>
        <fullName evidence="2">Uncharacterized protein</fullName>
    </submittedName>
</protein>
<comment type="caution">
    <text evidence="2">The sequence shown here is derived from an EMBL/GenBank/DDBJ whole genome shotgun (WGS) entry which is preliminary data.</text>
</comment>
<organism evidence="2">
    <name type="scientific">marine sediment metagenome</name>
    <dbReference type="NCBI Taxonomy" id="412755"/>
    <lineage>
        <taxon>unclassified sequences</taxon>
        <taxon>metagenomes</taxon>
        <taxon>ecological metagenomes</taxon>
    </lineage>
</organism>
<feature type="compositionally biased region" description="Polar residues" evidence="1">
    <location>
        <begin position="165"/>
        <end position="177"/>
    </location>
</feature>
<dbReference type="EMBL" id="BARS01028283">
    <property type="protein sequence ID" value="GAG06623.1"/>
    <property type="molecule type" value="Genomic_DNA"/>
</dbReference>
<feature type="compositionally biased region" description="Low complexity" evidence="1">
    <location>
        <begin position="107"/>
        <end position="127"/>
    </location>
</feature>
<gene>
    <name evidence="2" type="ORF">S01H1_44343</name>
</gene>
<feature type="non-terminal residue" evidence="2">
    <location>
        <position position="183"/>
    </location>
</feature>